<organism evidence="1 2">
    <name type="scientific">Trypanosoma rangeli</name>
    <dbReference type="NCBI Taxonomy" id="5698"/>
    <lineage>
        <taxon>Eukaryota</taxon>
        <taxon>Discoba</taxon>
        <taxon>Euglenozoa</taxon>
        <taxon>Kinetoplastea</taxon>
        <taxon>Metakinetoplastina</taxon>
        <taxon>Trypanosomatida</taxon>
        <taxon>Trypanosomatidae</taxon>
        <taxon>Trypanosoma</taxon>
        <taxon>Herpetosoma</taxon>
    </lineage>
</organism>
<sequence length="103" mass="11459">MVLWMAECAIATLHGRHCASKDFPLMVLYHCGSSSVAIYGRSEGREYAEAFAEDRNPSPVPLEDLEENLERADVPLLPLETEMFEVSNWSSHSGVSQDGMKTL</sequence>
<reference evidence="1 2" key="1">
    <citation type="journal article" date="2018" name="BMC Genomics">
        <title>Genomic comparison of Trypanosoma conorhini and Trypanosoma rangeli to Trypanosoma cruzi strains of high and low virulence.</title>
        <authorList>
            <person name="Bradwell K.R."/>
            <person name="Koparde V.N."/>
            <person name="Matveyev A.V."/>
            <person name="Serrano M.G."/>
            <person name="Alves J.M."/>
            <person name="Parikh H."/>
            <person name="Huang B."/>
            <person name="Lee V."/>
            <person name="Espinosa-Alvarez O."/>
            <person name="Ortiz P.A."/>
            <person name="Costa-Martins A.G."/>
            <person name="Teixeira M.M."/>
            <person name="Buck G.A."/>
        </authorList>
    </citation>
    <scope>NUCLEOTIDE SEQUENCE [LARGE SCALE GENOMIC DNA]</scope>
    <source>
        <strain evidence="1 2">AM80</strain>
    </source>
</reference>
<dbReference type="EMBL" id="MKGL01000019">
    <property type="protein sequence ID" value="RNF11331.1"/>
    <property type="molecule type" value="Genomic_DNA"/>
</dbReference>
<name>A0A3R7MU85_TRYRA</name>
<comment type="caution">
    <text evidence="1">The sequence shown here is derived from an EMBL/GenBank/DDBJ whole genome shotgun (WGS) entry which is preliminary data.</text>
</comment>
<dbReference type="AlphaFoldDB" id="A0A3R7MU85"/>
<dbReference type="RefSeq" id="XP_029242112.1">
    <property type="nucleotide sequence ID" value="XM_029378025.1"/>
</dbReference>
<accession>A0A3R7MU85</accession>
<dbReference type="Proteomes" id="UP000283634">
    <property type="component" value="Unassembled WGS sequence"/>
</dbReference>
<proteinExistence type="predicted"/>
<protein>
    <submittedName>
        <fullName evidence="1">Putative RNA-binding protein</fullName>
    </submittedName>
</protein>
<gene>
    <name evidence="1" type="ORF">TraAM80_00967</name>
</gene>
<dbReference type="OrthoDB" id="5970at2759"/>
<evidence type="ECO:0000313" key="2">
    <source>
        <dbReference type="Proteomes" id="UP000283634"/>
    </source>
</evidence>
<keyword evidence="2" id="KW-1185">Reference proteome</keyword>
<evidence type="ECO:0000313" key="1">
    <source>
        <dbReference type="EMBL" id="RNF11331.1"/>
    </source>
</evidence>
<dbReference type="GeneID" id="40324900"/>